<evidence type="ECO:0000313" key="3">
    <source>
        <dbReference type="Proteomes" id="UP000034751"/>
    </source>
</evidence>
<protein>
    <submittedName>
        <fullName evidence="2">Uncharacterized protein</fullName>
    </submittedName>
</protein>
<evidence type="ECO:0000256" key="1">
    <source>
        <dbReference type="SAM" id="MobiDB-lite"/>
    </source>
</evidence>
<name>A0A0G1HJ90_9BACT</name>
<feature type="region of interest" description="Disordered" evidence="1">
    <location>
        <begin position="88"/>
        <end position="131"/>
    </location>
</feature>
<organism evidence="2 3">
    <name type="scientific">Candidatus Nomurabacteria bacterium GW2011_GWB1_43_7</name>
    <dbReference type="NCBI Taxonomy" id="1618747"/>
    <lineage>
        <taxon>Bacteria</taxon>
        <taxon>Candidatus Nomuraibacteriota</taxon>
    </lineage>
</organism>
<evidence type="ECO:0000313" key="2">
    <source>
        <dbReference type="EMBL" id="KKT19697.1"/>
    </source>
</evidence>
<reference evidence="2 3" key="1">
    <citation type="journal article" date="2015" name="Nature">
        <title>rRNA introns, odd ribosomes, and small enigmatic genomes across a large radiation of phyla.</title>
        <authorList>
            <person name="Brown C.T."/>
            <person name="Hug L.A."/>
            <person name="Thomas B.C."/>
            <person name="Sharon I."/>
            <person name="Castelle C.J."/>
            <person name="Singh A."/>
            <person name="Wilkins M.J."/>
            <person name="Williams K.H."/>
            <person name="Banfield J.F."/>
        </authorList>
    </citation>
    <scope>NUCLEOTIDE SEQUENCE [LARGE SCALE GENOMIC DNA]</scope>
</reference>
<accession>A0A0G1HJ90</accession>
<proteinExistence type="predicted"/>
<sequence>MNYFIALENAEGESGYNPLSCLPRCVQNLKATATMVGGCVGMESVSPVPRRGAVSLSPLSRALATRYTPPAMPSPTRTLHPVPQFQPEAGCVSGSEDLRSSPGSPLGPLDPGGPCFPRSPRSEARKFGGSGMLQPCGTNPFAQISAWGFPGVPGAGAQDLTSSGRVQSTSRILELLGASRCSMTTSAPFGALKFHSPGAGL</sequence>
<dbReference type="Proteomes" id="UP000034751">
    <property type="component" value="Unassembled WGS sequence"/>
</dbReference>
<feature type="compositionally biased region" description="Low complexity" evidence="1">
    <location>
        <begin position="100"/>
        <end position="113"/>
    </location>
</feature>
<dbReference type="AlphaFoldDB" id="A0A0G1HJ90"/>
<gene>
    <name evidence="2" type="ORF">UW02_C0006G0003</name>
</gene>
<comment type="caution">
    <text evidence="2">The sequence shown here is derived from an EMBL/GenBank/DDBJ whole genome shotgun (WGS) entry which is preliminary data.</text>
</comment>
<dbReference type="EMBL" id="LCGS01000006">
    <property type="protein sequence ID" value="KKT19697.1"/>
    <property type="molecule type" value="Genomic_DNA"/>
</dbReference>